<evidence type="ECO:0000313" key="1">
    <source>
        <dbReference type="EMBL" id="QNT57921.2"/>
    </source>
</evidence>
<keyword evidence="1" id="KW-0378">Hydrolase</keyword>
<dbReference type="EMBL" id="CP060414">
    <property type="protein sequence ID" value="QNT57921.2"/>
    <property type="molecule type" value="Genomic_DNA"/>
</dbReference>
<keyword evidence="2" id="KW-1185">Reference proteome</keyword>
<protein>
    <submittedName>
        <fullName evidence="1">Allophanate hydrolase subunit 1 family protein</fullName>
    </submittedName>
</protein>
<organism evidence="1 2">
    <name type="scientific">Neisseria musculi</name>
    <dbReference type="NCBI Taxonomy" id="1815583"/>
    <lineage>
        <taxon>Bacteria</taxon>
        <taxon>Pseudomonadati</taxon>
        <taxon>Pseudomonadota</taxon>
        <taxon>Betaproteobacteria</taxon>
        <taxon>Neisseriales</taxon>
        <taxon>Neisseriaceae</taxon>
        <taxon>Neisseria</taxon>
    </lineage>
</organism>
<proteinExistence type="predicted"/>
<evidence type="ECO:0000313" key="2">
    <source>
        <dbReference type="Proteomes" id="UP000516412"/>
    </source>
</evidence>
<dbReference type="Proteomes" id="UP000516412">
    <property type="component" value="Chromosome"/>
</dbReference>
<reference evidence="1" key="1">
    <citation type="submission" date="2024-06" db="EMBL/GenBank/DDBJ databases">
        <title>Complete Genome Sequence of mouse commensal type strain Neisseria musculi.</title>
        <authorList>
            <person name="Thapa E."/>
            <person name="Aluvathingal J."/>
            <person name="Nadendla S."/>
            <person name="Mehta A."/>
            <person name="Tettelin H."/>
            <person name="Weyand N.J."/>
        </authorList>
    </citation>
    <scope>NUCLEOTIDE SEQUENCE</scope>
    <source>
        <strain evidence="1">NW831</strain>
    </source>
</reference>
<gene>
    <name evidence="1" type="ORF">H7A79_2598</name>
</gene>
<name>A0ACD0ZIY6_9NEIS</name>
<sequence>MVMSAIEIVPISESALACVLTPPAELPKQQRLWAFADAVQALPETEEAVTGMNNLTVFVRPDTDLQAFSDGLCALWAQTGAGRGKQGRHVRIPVVYGGEFGEDLAEVAAFHQTSPEEIVRRHTEPVYTVFMMGFQPGFPYLGGLPETLHTPRRAVPRIKVPAGSVGIGGSQTGVYPFASPGGWQVIGRTDAPLFRLDADPPTLLAAGDTVEFVAERILL</sequence>
<accession>A0ACD0ZIY6</accession>